<keyword evidence="2" id="KW-0547">Nucleotide-binding</keyword>
<keyword evidence="1" id="KW-0808">Transferase</keyword>
<dbReference type="GO" id="GO:0016260">
    <property type="term" value="P:selenocysteine biosynthetic process"/>
    <property type="evidence" value="ECO:0007669"/>
    <property type="project" value="TreeGrafter"/>
</dbReference>
<dbReference type="CDD" id="cd02195">
    <property type="entry name" value="SelD"/>
    <property type="match status" value="1"/>
</dbReference>
<feature type="non-terminal residue" evidence="8">
    <location>
        <position position="1"/>
    </location>
</feature>
<gene>
    <name evidence="8" type="ORF">HKBW3S34_02233</name>
</gene>
<evidence type="ECO:0000256" key="5">
    <source>
        <dbReference type="ARBA" id="ARBA00023266"/>
    </source>
</evidence>
<dbReference type="InterPro" id="IPR016188">
    <property type="entry name" value="PurM-like_N"/>
</dbReference>
<dbReference type="InterPro" id="IPR036921">
    <property type="entry name" value="PurM-like_N_sf"/>
</dbReference>
<dbReference type="NCBIfam" id="TIGR00476">
    <property type="entry name" value="selD"/>
    <property type="match status" value="1"/>
</dbReference>
<evidence type="ECO:0000256" key="3">
    <source>
        <dbReference type="ARBA" id="ARBA00022777"/>
    </source>
</evidence>
<keyword evidence="4" id="KW-0067">ATP-binding</keyword>
<keyword evidence="3 8" id="KW-0418">Kinase</keyword>
<evidence type="ECO:0000259" key="7">
    <source>
        <dbReference type="Pfam" id="PF02769"/>
    </source>
</evidence>
<evidence type="ECO:0000313" key="9">
    <source>
        <dbReference type="Proteomes" id="UP000588083"/>
    </source>
</evidence>
<dbReference type="GO" id="GO:0004756">
    <property type="term" value="F:selenide, water dikinase activity"/>
    <property type="evidence" value="ECO:0007669"/>
    <property type="project" value="TreeGrafter"/>
</dbReference>
<evidence type="ECO:0000256" key="1">
    <source>
        <dbReference type="ARBA" id="ARBA00022679"/>
    </source>
</evidence>
<evidence type="ECO:0000313" key="8">
    <source>
        <dbReference type="EMBL" id="GFP31313.1"/>
    </source>
</evidence>
<evidence type="ECO:0000259" key="6">
    <source>
        <dbReference type="Pfam" id="PF00586"/>
    </source>
</evidence>
<evidence type="ECO:0000256" key="4">
    <source>
        <dbReference type="ARBA" id="ARBA00022840"/>
    </source>
</evidence>
<accession>A0A6V8PG47</accession>
<name>A0A6V8PG47_9ACTN</name>
<dbReference type="PIRSF" id="PIRSF036407">
    <property type="entry name" value="Selenphspht_syn"/>
    <property type="match status" value="1"/>
</dbReference>
<dbReference type="SUPFAM" id="SSF55326">
    <property type="entry name" value="PurM N-terminal domain-like"/>
    <property type="match status" value="1"/>
</dbReference>
<dbReference type="Pfam" id="PF00586">
    <property type="entry name" value="AIRS"/>
    <property type="match status" value="1"/>
</dbReference>
<dbReference type="InterPro" id="IPR036676">
    <property type="entry name" value="PurM-like_C_sf"/>
</dbReference>
<dbReference type="InterPro" id="IPR004536">
    <property type="entry name" value="SPS/SelD"/>
</dbReference>
<dbReference type="Gene3D" id="3.30.1330.10">
    <property type="entry name" value="PurM-like, N-terminal domain"/>
    <property type="match status" value="1"/>
</dbReference>
<dbReference type="InterPro" id="IPR010918">
    <property type="entry name" value="PurM-like_C_dom"/>
</dbReference>
<organism evidence="8 9">
    <name type="scientific">Candidatus Hakubella thermalkaliphila</name>
    <dbReference type="NCBI Taxonomy" id="2754717"/>
    <lineage>
        <taxon>Bacteria</taxon>
        <taxon>Bacillati</taxon>
        <taxon>Actinomycetota</taxon>
        <taxon>Actinomycetota incertae sedis</taxon>
        <taxon>Candidatus Hakubellales</taxon>
        <taxon>Candidatus Hakubellaceae</taxon>
        <taxon>Candidatus Hakubella</taxon>
    </lineage>
</organism>
<evidence type="ECO:0000256" key="2">
    <source>
        <dbReference type="ARBA" id="ARBA00022741"/>
    </source>
</evidence>
<dbReference type="RefSeq" id="WP_176238234.1">
    <property type="nucleotide sequence ID" value="NZ_BLRZ01000256.1"/>
</dbReference>
<protein>
    <submittedName>
        <fullName evidence="8">Selenide, water dikinase</fullName>
    </submittedName>
</protein>
<dbReference type="FunFam" id="3.90.650.10:FF:000004">
    <property type="entry name" value="Selenide, water dikinase"/>
    <property type="match status" value="1"/>
</dbReference>
<dbReference type="Gene3D" id="3.90.650.10">
    <property type="entry name" value="PurM-like C-terminal domain"/>
    <property type="match status" value="1"/>
</dbReference>
<sequence length="267" mass="28070">AAANSLIDAYAMGGRPLSVLNIVCFPAYTSSLETLGEILRGGSDKAAEAGVAIIGGHTLDDPEPKYGLAVTGVVHPDKIITNAGAQVGDELILTKPLGMGIMTTALKRDLLSEDHTQEIMHIMATLNQAAAEVMIEAGVNACTDITGFGLLGHLHEMALASRVGARVYLDRVPVVPETWKLVREDIAPGGTRRNLSWLSHAVLWDPQISGEAQLVLCDAQTSGGLLMAVSRDRTGRMMEALTSAGVICATKIGEIVEGQAGQIQVLP</sequence>
<reference evidence="8 9" key="1">
    <citation type="journal article" date="2020" name="Front. Microbiol.">
        <title>Single-cell genomics of novel Actinobacteria with the Wood-Ljungdahl pathway discovered in a serpentinizing system.</title>
        <authorList>
            <person name="Merino N."/>
            <person name="Kawai M."/>
            <person name="Boyd E.S."/>
            <person name="Colman D.R."/>
            <person name="McGlynn S.E."/>
            <person name="Nealson K.H."/>
            <person name="Kurokawa K."/>
            <person name="Hongoh Y."/>
        </authorList>
    </citation>
    <scope>NUCLEOTIDE SEQUENCE [LARGE SCALE GENOMIC DNA]</scope>
    <source>
        <strain evidence="8 9">S34</strain>
    </source>
</reference>
<dbReference type="AlphaFoldDB" id="A0A6V8PG47"/>
<keyword evidence="9" id="KW-1185">Reference proteome</keyword>
<proteinExistence type="predicted"/>
<feature type="domain" description="PurM-like N-terminal" evidence="6">
    <location>
        <begin position="1"/>
        <end position="74"/>
    </location>
</feature>
<dbReference type="PANTHER" id="PTHR10256:SF0">
    <property type="entry name" value="INACTIVE SELENIDE, WATER DIKINASE-LIKE PROTEIN-RELATED"/>
    <property type="match status" value="1"/>
</dbReference>
<dbReference type="EMBL" id="BLRZ01000256">
    <property type="protein sequence ID" value="GFP31313.1"/>
    <property type="molecule type" value="Genomic_DNA"/>
</dbReference>
<dbReference type="Proteomes" id="UP000588083">
    <property type="component" value="Unassembled WGS sequence"/>
</dbReference>
<comment type="caution">
    <text evidence="8">The sequence shown here is derived from an EMBL/GenBank/DDBJ whole genome shotgun (WGS) entry which is preliminary data.</text>
</comment>
<dbReference type="GO" id="GO:0005737">
    <property type="term" value="C:cytoplasm"/>
    <property type="evidence" value="ECO:0007669"/>
    <property type="project" value="TreeGrafter"/>
</dbReference>
<dbReference type="Pfam" id="PF02769">
    <property type="entry name" value="AIRS_C"/>
    <property type="match status" value="1"/>
</dbReference>
<dbReference type="GO" id="GO:0005524">
    <property type="term" value="F:ATP binding"/>
    <property type="evidence" value="ECO:0007669"/>
    <property type="project" value="UniProtKB-KW"/>
</dbReference>
<keyword evidence="5" id="KW-0711">Selenium</keyword>
<dbReference type="PANTHER" id="PTHR10256">
    <property type="entry name" value="SELENIDE, WATER DIKINASE"/>
    <property type="match status" value="1"/>
</dbReference>
<dbReference type="SUPFAM" id="SSF56042">
    <property type="entry name" value="PurM C-terminal domain-like"/>
    <property type="match status" value="1"/>
</dbReference>
<feature type="domain" description="PurM-like C-terminal" evidence="7">
    <location>
        <begin position="86"/>
        <end position="265"/>
    </location>
</feature>